<gene>
    <name evidence="2" type="ORF">Cph01nite_28580</name>
</gene>
<evidence type="ECO:0000256" key="1">
    <source>
        <dbReference type="SAM" id="MobiDB-lite"/>
    </source>
</evidence>
<keyword evidence="3" id="KW-1185">Reference proteome</keyword>
<accession>A0ABQ4DP16</accession>
<dbReference type="Proteomes" id="UP000614741">
    <property type="component" value="Unassembled WGS sequence"/>
</dbReference>
<feature type="compositionally biased region" description="Low complexity" evidence="1">
    <location>
        <begin position="123"/>
        <end position="141"/>
    </location>
</feature>
<sequence length="231" mass="22996">MSGRRGTGRAWGGVLVAGLLVVGPLVGCAGQASPGGDPVEPTQPSDPAVPSDPATAGADVAEVVDAADCAVRETFTAYGSGEGDGLPAAPRAGAVPPGFVPVAAVECRWVMDVQPAPEPPQVVEPGETAPEAPVAPDAPAGTAGGARVDVVRLEGDLAPLLAQLARPDVPAQPDQACIAMFEVVPLLYLVDADDRAVRVAWPTDACGFLLDGAADTVAALTPGSTTTLTLP</sequence>
<comment type="caution">
    <text evidence="2">The sequence shown here is derived from an EMBL/GenBank/DDBJ whole genome shotgun (WGS) entry which is preliminary data.</text>
</comment>
<organism evidence="2 3">
    <name type="scientific">Cellulomonas phragmiteti</name>
    <dbReference type="NCBI Taxonomy" id="478780"/>
    <lineage>
        <taxon>Bacteria</taxon>
        <taxon>Bacillati</taxon>
        <taxon>Actinomycetota</taxon>
        <taxon>Actinomycetes</taxon>
        <taxon>Micrococcales</taxon>
        <taxon>Cellulomonadaceae</taxon>
        <taxon>Cellulomonas</taxon>
    </lineage>
</organism>
<name>A0ABQ4DP16_9CELL</name>
<feature type="region of interest" description="Disordered" evidence="1">
    <location>
        <begin position="119"/>
        <end position="143"/>
    </location>
</feature>
<protein>
    <recommendedName>
        <fullName evidence="4">Lipoprotein</fullName>
    </recommendedName>
</protein>
<feature type="region of interest" description="Disordered" evidence="1">
    <location>
        <begin position="32"/>
        <end position="56"/>
    </location>
</feature>
<reference evidence="2 3" key="1">
    <citation type="submission" date="2021-01" db="EMBL/GenBank/DDBJ databases">
        <title>Whole genome shotgun sequence of Cellulomonas phragmiteti NBRC 110785.</title>
        <authorList>
            <person name="Komaki H."/>
            <person name="Tamura T."/>
        </authorList>
    </citation>
    <scope>NUCLEOTIDE SEQUENCE [LARGE SCALE GENOMIC DNA]</scope>
    <source>
        <strain evidence="2 3">NBRC 110785</strain>
    </source>
</reference>
<evidence type="ECO:0000313" key="2">
    <source>
        <dbReference type="EMBL" id="GIG41096.1"/>
    </source>
</evidence>
<evidence type="ECO:0000313" key="3">
    <source>
        <dbReference type="Proteomes" id="UP000614741"/>
    </source>
</evidence>
<evidence type="ECO:0008006" key="4">
    <source>
        <dbReference type="Google" id="ProtNLM"/>
    </source>
</evidence>
<proteinExistence type="predicted"/>
<dbReference type="RefSeq" id="WP_203675376.1">
    <property type="nucleotide sequence ID" value="NZ_BONP01000019.1"/>
</dbReference>
<dbReference type="EMBL" id="BONP01000019">
    <property type="protein sequence ID" value="GIG41096.1"/>
    <property type="molecule type" value="Genomic_DNA"/>
</dbReference>